<feature type="non-terminal residue" evidence="1">
    <location>
        <position position="1"/>
    </location>
</feature>
<accession>A3IZU9</accession>
<sequence length="39" mass="4601">SSQEWNNAFQEWIDSHKHQNLPSLSDEAINRENIYGERG</sequence>
<proteinExistence type="predicted"/>
<organism evidence="1 2">
    <name type="scientific">Crocosphaera chwakensis CCY0110</name>
    <dbReference type="NCBI Taxonomy" id="391612"/>
    <lineage>
        <taxon>Bacteria</taxon>
        <taxon>Bacillati</taxon>
        <taxon>Cyanobacteriota</taxon>
        <taxon>Cyanophyceae</taxon>
        <taxon>Oscillatoriophycideae</taxon>
        <taxon>Chroococcales</taxon>
        <taxon>Aphanothecaceae</taxon>
        <taxon>Crocosphaera</taxon>
        <taxon>Crocosphaera chwakensis</taxon>
    </lineage>
</organism>
<keyword evidence="2" id="KW-1185">Reference proteome</keyword>
<name>A3IZU9_9CHRO</name>
<comment type="caution">
    <text evidence="1">The sequence shown here is derived from an EMBL/GenBank/DDBJ whole genome shotgun (WGS) entry which is preliminary data.</text>
</comment>
<evidence type="ECO:0000313" key="2">
    <source>
        <dbReference type="Proteomes" id="UP000003781"/>
    </source>
</evidence>
<protein>
    <submittedName>
        <fullName evidence="1">Uncharacterized protein</fullName>
    </submittedName>
</protein>
<reference evidence="1 2" key="1">
    <citation type="submission" date="2007-03" db="EMBL/GenBank/DDBJ databases">
        <authorList>
            <person name="Stal L."/>
            <person name="Ferriera S."/>
            <person name="Johnson J."/>
            <person name="Kravitz S."/>
            <person name="Beeson K."/>
            <person name="Sutton G."/>
            <person name="Rogers Y.-H."/>
            <person name="Friedman R."/>
            <person name="Frazier M."/>
            <person name="Venter J.C."/>
        </authorList>
    </citation>
    <scope>NUCLEOTIDE SEQUENCE [LARGE SCALE GENOMIC DNA]</scope>
    <source>
        <strain evidence="1 2">CCY0110</strain>
    </source>
</reference>
<dbReference type="EMBL" id="AAXW01000120">
    <property type="protein sequence ID" value="EAZ88003.1"/>
    <property type="molecule type" value="Genomic_DNA"/>
</dbReference>
<gene>
    <name evidence="1" type="ORF">CY0110_28999</name>
</gene>
<dbReference type="Proteomes" id="UP000003781">
    <property type="component" value="Unassembled WGS sequence"/>
</dbReference>
<dbReference type="AlphaFoldDB" id="A3IZU9"/>
<evidence type="ECO:0000313" key="1">
    <source>
        <dbReference type="EMBL" id="EAZ88003.1"/>
    </source>
</evidence>